<proteinExistence type="inferred from homology"/>
<dbReference type="Pfam" id="PF00732">
    <property type="entry name" value="GMC_oxred_N"/>
    <property type="match status" value="1"/>
</dbReference>
<evidence type="ECO:0000313" key="9">
    <source>
        <dbReference type="Proteomes" id="UP000076154"/>
    </source>
</evidence>
<evidence type="ECO:0000256" key="5">
    <source>
        <dbReference type="SAM" id="SignalP"/>
    </source>
</evidence>
<evidence type="ECO:0000256" key="1">
    <source>
        <dbReference type="ARBA" id="ARBA00001974"/>
    </source>
</evidence>
<reference evidence="8" key="1">
    <citation type="submission" date="2018-04" db="EMBL/GenBank/DDBJ databases">
        <title>Whole genome sequencing of Hypsizygus marmoreus.</title>
        <authorList>
            <person name="Choi I.-G."/>
            <person name="Min B."/>
            <person name="Kim J.-G."/>
            <person name="Kim S."/>
            <person name="Oh Y.-L."/>
            <person name="Kong W.-S."/>
            <person name="Park H."/>
            <person name="Jeong J."/>
            <person name="Song E.-S."/>
        </authorList>
    </citation>
    <scope>NUCLEOTIDE SEQUENCE [LARGE SCALE GENOMIC DNA]</scope>
    <source>
        <strain evidence="8">51987-8</strain>
    </source>
</reference>
<keyword evidence="9" id="KW-1185">Reference proteome</keyword>
<dbReference type="InterPro" id="IPR007867">
    <property type="entry name" value="GMC_OxRtase_C"/>
</dbReference>
<dbReference type="SUPFAM" id="SSF51905">
    <property type="entry name" value="FAD/NAD(P)-binding domain"/>
    <property type="match status" value="1"/>
</dbReference>
<comment type="similarity">
    <text evidence="2">Belongs to the GMC oxidoreductase family.</text>
</comment>
<dbReference type="Pfam" id="PF05199">
    <property type="entry name" value="GMC_oxred_C"/>
    <property type="match status" value="1"/>
</dbReference>
<feature type="domain" description="Glucose-methanol-choline oxidoreductase C-terminal" evidence="7">
    <location>
        <begin position="480"/>
        <end position="616"/>
    </location>
</feature>
<dbReference type="AlphaFoldDB" id="A0A369K5T2"/>
<dbReference type="EMBL" id="LUEZ02000013">
    <property type="protein sequence ID" value="RDB28025.1"/>
    <property type="molecule type" value="Genomic_DNA"/>
</dbReference>
<keyword evidence="4" id="KW-0274">FAD</keyword>
<evidence type="ECO:0000256" key="4">
    <source>
        <dbReference type="ARBA" id="ARBA00022827"/>
    </source>
</evidence>
<feature type="chain" id="PRO_5016769939" evidence="5">
    <location>
        <begin position="24"/>
        <end position="632"/>
    </location>
</feature>
<evidence type="ECO:0000256" key="2">
    <source>
        <dbReference type="ARBA" id="ARBA00010790"/>
    </source>
</evidence>
<evidence type="ECO:0000259" key="6">
    <source>
        <dbReference type="Pfam" id="PF00732"/>
    </source>
</evidence>
<evidence type="ECO:0000259" key="7">
    <source>
        <dbReference type="Pfam" id="PF05199"/>
    </source>
</evidence>
<dbReference type="InterPro" id="IPR036188">
    <property type="entry name" value="FAD/NAD-bd_sf"/>
</dbReference>
<organism evidence="8 9">
    <name type="scientific">Hypsizygus marmoreus</name>
    <name type="common">White beech mushroom</name>
    <name type="synonym">Agaricus marmoreus</name>
    <dbReference type="NCBI Taxonomy" id="39966"/>
    <lineage>
        <taxon>Eukaryota</taxon>
        <taxon>Fungi</taxon>
        <taxon>Dikarya</taxon>
        <taxon>Basidiomycota</taxon>
        <taxon>Agaricomycotina</taxon>
        <taxon>Agaricomycetes</taxon>
        <taxon>Agaricomycetidae</taxon>
        <taxon>Agaricales</taxon>
        <taxon>Tricholomatineae</taxon>
        <taxon>Lyophyllaceae</taxon>
        <taxon>Hypsizygus</taxon>
    </lineage>
</organism>
<protein>
    <submittedName>
        <fullName evidence="8">Oxygen-dependent choline dehydrogenase</fullName>
    </submittedName>
</protein>
<comment type="caution">
    <text evidence="8">The sequence shown here is derived from an EMBL/GenBank/DDBJ whole genome shotgun (WGS) entry which is preliminary data.</text>
</comment>
<comment type="cofactor">
    <cofactor evidence="1">
        <name>FAD</name>
        <dbReference type="ChEBI" id="CHEBI:57692"/>
    </cofactor>
</comment>
<evidence type="ECO:0000313" key="8">
    <source>
        <dbReference type="EMBL" id="RDB28025.1"/>
    </source>
</evidence>
<dbReference type="PIRSF" id="PIRSF000137">
    <property type="entry name" value="Alcohol_oxidase"/>
    <property type="match status" value="1"/>
</dbReference>
<dbReference type="InterPro" id="IPR000172">
    <property type="entry name" value="GMC_OxRdtase_N"/>
</dbReference>
<dbReference type="Gene3D" id="3.30.560.10">
    <property type="entry name" value="Glucose Oxidase, domain 3"/>
    <property type="match status" value="1"/>
</dbReference>
<dbReference type="PANTHER" id="PTHR11552">
    <property type="entry name" value="GLUCOSE-METHANOL-CHOLINE GMC OXIDOREDUCTASE"/>
    <property type="match status" value="1"/>
</dbReference>
<dbReference type="PANTHER" id="PTHR11552:SF147">
    <property type="entry name" value="CHOLINE DEHYDROGENASE, MITOCHONDRIAL"/>
    <property type="match status" value="1"/>
</dbReference>
<dbReference type="OrthoDB" id="269227at2759"/>
<gene>
    <name evidence="8" type="primary">betA</name>
    <name evidence="8" type="ORF">Hypma_002204</name>
</gene>
<keyword evidence="5" id="KW-0732">Signal</keyword>
<dbReference type="STRING" id="39966.A0A369K5T2"/>
<dbReference type="Gene3D" id="3.50.50.60">
    <property type="entry name" value="FAD/NAD(P)-binding domain"/>
    <property type="match status" value="1"/>
</dbReference>
<feature type="domain" description="Glucose-methanol-choline oxidoreductase N-terminal" evidence="6">
    <location>
        <begin position="106"/>
        <end position="337"/>
    </location>
</feature>
<dbReference type="GO" id="GO:0016614">
    <property type="term" value="F:oxidoreductase activity, acting on CH-OH group of donors"/>
    <property type="evidence" value="ECO:0007669"/>
    <property type="project" value="InterPro"/>
</dbReference>
<evidence type="ECO:0000256" key="3">
    <source>
        <dbReference type="ARBA" id="ARBA00022630"/>
    </source>
</evidence>
<dbReference type="GO" id="GO:0050660">
    <property type="term" value="F:flavin adenine dinucleotide binding"/>
    <property type="evidence" value="ECO:0007669"/>
    <property type="project" value="InterPro"/>
</dbReference>
<feature type="signal peptide" evidence="5">
    <location>
        <begin position="1"/>
        <end position="23"/>
    </location>
</feature>
<dbReference type="Proteomes" id="UP000076154">
    <property type="component" value="Unassembled WGS sequence"/>
</dbReference>
<dbReference type="InterPro" id="IPR012132">
    <property type="entry name" value="GMC_OxRdtase"/>
</dbReference>
<name>A0A369K5T2_HYPMA</name>
<accession>A0A369K5T2</accession>
<dbReference type="InParanoid" id="A0A369K5T2"/>
<sequence length="632" mass="68673">MSPLLHRWFLFPILAVLVTTTYAALDICPNSTDADYDFIVVGAGAGGGPLASRLAENGFSVLLIDSGHDVANVNTTVPAYNLRSIEDPQIELNYTIQEYPDGFPVQRDDSWYPRARALGGSTIHNAMINIIAGTRKDFNDLAGIFNDPTWSRDNMQNYFRRIEHNLYLLPLLAPDHGFDGWLKTSVLPLDVFLNNPGFLDLQVVDIVAALALADLPILDLNTRASDGAAGVISPSSTIDENHLRSSVRERLLNVRKSSSGRLSFSLDTLATKVLLCDSGGGAPSAYGVQIAPGVGLPVANNFGGKVDLDVRNVTARHEVIVSAGAFQSPQLVSDLAMNKRDYLLSGIGDQEHLREHGIDTVTYLPGAPPVFTDSRRADHDEVSVIWRMKQNYSLLNECKFLSDPNKDPCLKYWQQHNHENVYAFGSALDAIITKSSASLDVPDILTYFTPVSFPGFFRGAPQQVADVHNALTAVVLKAHPSSKGTVRLTGSHPQDRLDIQKLRFQAPGGPADIAALRNGIKRARGIVELSPISLLVDAEVSPGSNALSDDEIDQYILERAFGHHVCCTNAIGPASDPNAVLDGDFKVRGVDRLRVVDASSWPNVPGFFITTPTYMMSEKAADVIVAAAKNRK</sequence>
<keyword evidence="3" id="KW-0285">Flavoprotein</keyword>
<dbReference type="SUPFAM" id="SSF54373">
    <property type="entry name" value="FAD-linked reductases, C-terminal domain"/>
    <property type="match status" value="1"/>
</dbReference>